<organism evidence="2 3">
    <name type="scientific">Carnegiea gigantea</name>
    <dbReference type="NCBI Taxonomy" id="171969"/>
    <lineage>
        <taxon>Eukaryota</taxon>
        <taxon>Viridiplantae</taxon>
        <taxon>Streptophyta</taxon>
        <taxon>Embryophyta</taxon>
        <taxon>Tracheophyta</taxon>
        <taxon>Spermatophyta</taxon>
        <taxon>Magnoliopsida</taxon>
        <taxon>eudicotyledons</taxon>
        <taxon>Gunneridae</taxon>
        <taxon>Pentapetalae</taxon>
        <taxon>Caryophyllales</taxon>
        <taxon>Cactineae</taxon>
        <taxon>Cactaceae</taxon>
        <taxon>Cactoideae</taxon>
        <taxon>Echinocereeae</taxon>
        <taxon>Carnegiea</taxon>
    </lineage>
</organism>
<feature type="compositionally biased region" description="Basic residues" evidence="1">
    <location>
        <begin position="95"/>
        <end position="106"/>
    </location>
</feature>
<evidence type="ECO:0000256" key="1">
    <source>
        <dbReference type="SAM" id="MobiDB-lite"/>
    </source>
</evidence>
<comment type="caution">
    <text evidence="2">The sequence shown here is derived from an EMBL/GenBank/DDBJ whole genome shotgun (WGS) entry which is preliminary data.</text>
</comment>
<reference evidence="2" key="1">
    <citation type="submission" date="2022-04" db="EMBL/GenBank/DDBJ databases">
        <title>Carnegiea gigantea Genome sequencing and assembly v2.</title>
        <authorList>
            <person name="Copetti D."/>
            <person name="Sanderson M.J."/>
            <person name="Burquez A."/>
            <person name="Wojciechowski M.F."/>
        </authorList>
    </citation>
    <scope>NUCLEOTIDE SEQUENCE</scope>
    <source>
        <strain evidence="2">SGP5-SGP5p</strain>
        <tissue evidence="2">Aerial part</tissue>
    </source>
</reference>
<name>A0A9Q1K7S2_9CARY</name>
<keyword evidence="3" id="KW-1185">Reference proteome</keyword>
<accession>A0A9Q1K7S2</accession>
<dbReference type="Proteomes" id="UP001153076">
    <property type="component" value="Unassembled WGS sequence"/>
</dbReference>
<sequence>MSRGASSKIISFLAFQRDQAIEKHVAIEIFFYILVLQLIFNHISNRANNKANTEIELVNPQATEKDVSSSRTDTMLVQPSCRLEEGEVNQPSKSGRLRNSSKKMYTKNKSVNAPKKQHKEAKQDSPTLTMIAREAFELGELLGLSIIGDETSAIMRITRR</sequence>
<feature type="region of interest" description="Disordered" evidence="1">
    <location>
        <begin position="61"/>
        <end position="125"/>
    </location>
</feature>
<evidence type="ECO:0000313" key="3">
    <source>
        <dbReference type="Proteomes" id="UP001153076"/>
    </source>
</evidence>
<protein>
    <submittedName>
        <fullName evidence="2">Uncharacterized protein</fullName>
    </submittedName>
</protein>
<evidence type="ECO:0000313" key="2">
    <source>
        <dbReference type="EMBL" id="KAJ8438454.1"/>
    </source>
</evidence>
<proteinExistence type="predicted"/>
<dbReference type="EMBL" id="JAKOGI010000253">
    <property type="protein sequence ID" value="KAJ8438454.1"/>
    <property type="molecule type" value="Genomic_DNA"/>
</dbReference>
<gene>
    <name evidence="2" type="ORF">Cgig2_027134</name>
</gene>
<dbReference type="AlphaFoldDB" id="A0A9Q1K7S2"/>